<dbReference type="SUPFAM" id="SSF55073">
    <property type="entry name" value="Nucleotide cyclase"/>
    <property type="match status" value="1"/>
</dbReference>
<dbReference type="KEGG" id="doe:DENOEST_2310"/>
<dbReference type="InterPro" id="IPR001633">
    <property type="entry name" value="EAL_dom"/>
</dbReference>
<accession>A0A6S6XU51</accession>
<dbReference type="PROSITE" id="PS50110">
    <property type="entry name" value="RESPONSE_REGULATORY"/>
    <property type="match status" value="1"/>
</dbReference>
<keyword evidence="1" id="KW-0175">Coiled coil</keyword>
<dbReference type="SMART" id="SM00267">
    <property type="entry name" value="GGDEF"/>
    <property type="match status" value="1"/>
</dbReference>
<dbReference type="InterPro" id="IPR011006">
    <property type="entry name" value="CheY-like_superfamily"/>
</dbReference>
<dbReference type="CDD" id="cd01949">
    <property type="entry name" value="GGDEF"/>
    <property type="match status" value="1"/>
</dbReference>
<protein>
    <submittedName>
        <fullName evidence="2">Phytochrome-like protein cph2</fullName>
    </submittedName>
</protein>
<dbReference type="Pfam" id="PF00990">
    <property type="entry name" value="GGDEF"/>
    <property type="match status" value="1"/>
</dbReference>
<dbReference type="InterPro" id="IPR000160">
    <property type="entry name" value="GGDEF_dom"/>
</dbReference>
<organism evidence="2 3">
    <name type="scientific">Denitratisoma oestradiolicum</name>
    <dbReference type="NCBI Taxonomy" id="311182"/>
    <lineage>
        <taxon>Bacteria</taxon>
        <taxon>Pseudomonadati</taxon>
        <taxon>Pseudomonadota</taxon>
        <taxon>Betaproteobacteria</taxon>
        <taxon>Nitrosomonadales</taxon>
        <taxon>Sterolibacteriaceae</taxon>
        <taxon>Denitratisoma</taxon>
    </lineage>
</organism>
<evidence type="ECO:0000256" key="1">
    <source>
        <dbReference type="SAM" id="Coils"/>
    </source>
</evidence>
<name>A0A6S6XU51_9PROT</name>
<dbReference type="SUPFAM" id="SSF52172">
    <property type="entry name" value="CheY-like"/>
    <property type="match status" value="1"/>
</dbReference>
<feature type="coiled-coil region" evidence="1">
    <location>
        <begin position="299"/>
        <end position="326"/>
    </location>
</feature>
<dbReference type="Gene3D" id="3.20.20.450">
    <property type="entry name" value="EAL domain"/>
    <property type="match status" value="1"/>
</dbReference>
<dbReference type="InterPro" id="IPR001789">
    <property type="entry name" value="Sig_transdc_resp-reg_receiver"/>
</dbReference>
<dbReference type="FunFam" id="3.30.70.270:FF:000001">
    <property type="entry name" value="Diguanylate cyclase domain protein"/>
    <property type="match status" value="1"/>
</dbReference>
<dbReference type="RefSeq" id="WP_145771323.1">
    <property type="nucleotide sequence ID" value="NZ_LR778301.1"/>
</dbReference>
<dbReference type="PROSITE" id="PS50887">
    <property type="entry name" value="GGDEF"/>
    <property type="match status" value="1"/>
</dbReference>
<dbReference type="InterPro" id="IPR035919">
    <property type="entry name" value="EAL_sf"/>
</dbReference>
<dbReference type="InterPro" id="IPR043128">
    <property type="entry name" value="Rev_trsase/Diguanyl_cyclase"/>
</dbReference>
<dbReference type="GO" id="GO:0000160">
    <property type="term" value="P:phosphorelay signal transduction system"/>
    <property type="evidence" value="ECO:0007669"/>
    <property type="project" value="InterPro"/>
</dbReference>
<dbReference type="CDD" id="cd01948">
    <property type="entry name" value="EAL"/>
    <property type="match status" value="1"/>
</dbReference>
<dbReference type="OrthoDB" id="9813903at2"/>
<dbReference type="InterPro" id="IPR052155">
    <property type="entry name" value="Biofilm_reg_signaling"/>
</dbReference>
<dbReference type="PANTHER" id="PTHR44757">
    <property type="entry name" value="DIGUANYLATE CYCLASE DGCP"/>
    <property type="match status" value="1"/>
</dbReference>
<dbReference type="NCBIfam" id="TIGR00254">
    <property type="entry name" value="GGDEF"/>
    <property type="match status" value="1"/>
</dbReference>
<dbReference type="CDD" id="cd00156">
    <property type="entry name" value="REC"/>
    <property type="match status" value="1"/>
</dbReference>
<keyword evidence="3" id="KW-1185">Reference proteome</keyword>
<dbReference type="AlphaFoldDB" id="A0A6S6XU51"/>
<dbReference type="PROSITE" id="PS50883">
    <property type="entry name" value="EAL"/>
    <property type="match status" value="1"/>
</dbReference>
<dbReference type="EMBL" id="LR778301">
    <property type="protein sequence ID" value="CAB1369475.1"/>
    <property type="molecule type" value="Genomic_DNA"/>
</dbReference>
<dbReference type="PANTHER" id="PTHR44757:SF2">
    <property type="entry name" value="BIOFILM ARCHITECTURE MAINTENANCE PROTEIN MBAA"/>
    <property type="match status" value="1"/>
</dbReference>
<evidence type="ECO:0000313" key="2">
    <source>
        <dbReference type="EMBL" id="CAB1369475.1"/>
    </source>
</evidence>
<dbReference type="SMART" id="SM00052">
    <property type="entry name" value="EAL"/>
    <property type="match status" value="1"/>
</dbReference>
<dbReference type="SMART" id="SM00448">
    <property type="entry name" value="REC"/>
    <property type="match status" value="1"/>
</dbReference>
<reference evidence="2 3" key="1">
    <citation type="submission" date="2020-03" db="EMBL/GenBank/DDBJ databases">
        <authorList>
            <consortium name="Genoscope - CEA"/>
            <person name="William W."/>
        </authorList>
    </citation>
    <scope>NUCLEOTIDE SEQUENCE [LARGE SCALE GENOMIC DNA]</scope>
    <source>
        <strain evidence="3">DSM 16959</strain>
    </source>
</reference>
<dbReference type="Pfam" id="PF00072">
    <property type="entry name" value="Response_reg"/>
    <property type="match status" value="1"/>
</dbReference>
<dbReference type="InterPro" id="IPR029787">
    <property type="entry name" value="Nucleotide_cyclase"/>
</dbReference>
<gene>
    <name evidence="2" type="primary">cph2</name>
    <name evidence="2" type="ORF">DENOEST_2310</name>
</gene>
<evidence type="ECO:0000313" key="3">
    <source>
        <dbReference type="Proteomes" id="UP000515733"/>
    </source>
</evidence>
<dbReference type="SUPFAM" id="SSF141868">
    <property type="entry name" value="EAL domain-like"/>
    <property type="match status" value="1"/>
</dbReference>
<dbReference type="Proteomes" id="UP000515733">
    <property type="component" value="Chromosome"/>
</dbReference>
<dbReference type="Gene3D" id="3.30.70.270">
    <property type="match status" value="1"/>
</dbReference>
<sequence length="574" mass="64272">MTENKVLTILLIEDNWGDYRLVRDMLHDCAPEGFQLLHADQLAAAVPFLEGHGVDVILLDLGLPDAGGLDTLVKVHALAPEIPIVVLSQIEEEALAVRAVRIGAQDFLVKSHISGPLLTRSLRYALERRQLEEHLYRLAHHDVLTGLPNRKLFYERLGRALAQARRNQKPLALLLMDLNDFKGINDSFGHHVGDELLKQVSGRLSAALRATDCVARLGGDEFIVCAGDLADLQDAARVARKVLDFLEPPFVIEDHTFRVCASLGISLYPDDGEEMEALVRNADVAMYMAKGQGGVGNRFRCYSRQLDDATQERQELQEALQRAFGEGQFVVNYQPQVDLHSSRMIGVEALLRWHDAEGKVVMAPDRFIPAMEESGLILEVGEWVLKTACHQAAQWTRETGRSLKVAVNVSPRQFRDPRLTDRVRHALEAAGLPGKRLELEFTEEALQDDEELAQETLRELNRLGVRLALDNYRGRFLSLRDLKRFPIHSVKLDRTIVRDMTESAEDAAIVQAVISVAHVFKMKGIAEGVETRGQADLLRQQACDDAQGYMFARPLSAAAFSELLQREDDPRQLQ</sequence>
<dbReference type="Gene3D" id="3.40.50.2300">
    <property type="match status" value="1"/>
</dbReference>
<dbReference type="Pfam" id="PF00563">
    <property type="entry name" value="EAL"/>
    <property type="match status" value="1"/>
</dbReference>
<proteinExistence type="predicted"/>
<dbReference type="GO" id="GO:0003824">
    <property type="term" value="F:catalytic activity"/>
    <property type="evidence" value="ECO:0007669"/>
    <property type="project" value="UniProtKB-ARBA"/>
</dbReference>